<dbReference type="AlphaFoldDB" id="A0A831W413"/>
<dbReference type="Proteomes" id="UP000886251">
    <property type="component" value="Unassembled WGS sequence"/>
</dbReference>
<keyword evidence="1" id="KW-0812">Transmembrane</keyword>
<proteinExistence type="predicted"/>
<protein>
    <submittedName>
        <fullName evidence="2">ABC transporter permease</fullName>
    </submittedName>
</protein>
<evidence type="ECO:0000313" key="2">
    <source>
        <dbReference type="EMBL" id="HEB95163.1"/>
    </source>
</evidence>
<dbReference type="PANTHER" id="PTHR30188:SF3">
    <property type="entry name" value="ABC TRANSPORTER PERMEASE"/>
    <property type="match status" value="1"/>
</dbReference>
<dbReference type="InterPro" id="IPR030802">
    <property type="entry name" value="Permease_MalE"/>
</dbReference>
<feature type="transmembrane region" description="Helical" evidence="1">
    <location>
        <begin position="200"/>
        <end position="224"/>
    </location>
</feature>
<sequence>MESTDRLLLRRSSDRLVVVLRGDWTREQPYAVGPVLRQLEESLEGMVGIAFDTTALGRWDSMLVLLLRRIERLAAGHSLELDRSGLPRGADRLLQLAGASAEHRDAGRDTPPGGMLHGLGVRFYHALADAAALLRFVGEATLAFGRLLLGRARFSGRDLLLFIQAASFEALPIVSLINFLIGMILAFVGVVQLQVFGAEIYVANLIGISVTREMGAIMVAVIMAGRTGAAYAAQLGTMQVNEEIDALITLGLPPMEYLVLPRILALTLMMPLLVVYADIVGIAGGLLASINLSSIGLHQFMLQTVEAVGLDDILIGIFKGAVFGLLVASAGCYHGMRSGRSSASVGRATTDAVVMSVISIVVADAVITVVTTLIGV</sequence>
<dbReference type="EMBL" id="DRKP01000022">
    <property type="protein sequence ID" value="HEB95163.1"/>
    <property type="molecule type" value="Genomic_DNA"/>
</dbReference>
<feature type="transmembrane region" description="Helical" evidence="1">
    <location>
        <begin position="313"/>
        <end position="333"/>
    </location>
</feature>
<accession>A0A831W413</accession>
<gene>
    <name evidence="2" type="ORF">ENI96_01870</name>
</gene>
<evidence type="ECO:0000256" key="1">
    <source>
        <dbReference type="SAM" id="Phobius"/>
    </source>
</evidence>
<dbReference type="Pfam" id="PF02405">
    <property type="entry name" value="MlaE"/>
    <property type="match status" value="1"/>
</dbReference>
<comment type="caution">
    <text evidence="2">The sequence shown here is derived from an EMBL/GenBank/DDBJ whole genome shotgun (WGS) entry which is preliminary data.</text>
</comment>
<dbReference type="GO" id="GO:0005548">
    <property type="term" value="F:phospholipid transporter activity"/>
    <property type="evidence" value="ECO:0007669"/>
    <property type="project" value="TreeGrafter"/>
</dbReference>
<dbReference type="PANTHER" id="PTHR30188">
    <property type="entry name" value="ABC TRANSPORTER PERMEASE PROTEIN-RELATED"/>
    <property type="match status" value="1"/>
</dbReference>
<feature type="transmembrane region" description="Helical" evidence="1">
    <location>
        <begin position="263"/>
        <end position="293"/>
    </location>
</feature>
<name>A0A831W413_9GAMM</name>
<feature type="transmembrane region" description="Helical" evidence="1">
    <location>
        <begin position="159"/>
        <end position="188"/>
    </location>
</feature>
<reference evidence="2" key="1">
    <citation type="journal article" date="2020" name="mSystems">
        <title>Genome- and Community-Level Interaction Insights into Carbon Utilization and Element Cycling Functions of Hydrothermarchaeota in Hydrothermal Sediment.</title>
        <authorList>
            <person name="Zhou Z."/>
            <person name="Liu Y."/>
            <person name="Xu W."/>
            <person name="Pan J."/>
            <person name="Luo Z.H."/>
            <person name="Li M."/>
        </authorList>
    </citation>
    <scope>NUCLEOTIDE SEQUENCE [LARGE SCALE GENOMIC DNA]</scope>
    <source>
        <strain evidence="2">HyVt-443</strain>
    </source>
</reference>
<feature type="transmembrane region" description="Helical" evidence="1">
    <location>
        <begin position="353"/>
        <end position="374"/>
    </location>
</feature>
<keyword evidence="1" id="KW-0472">Membrane</keyword>
<dbReference type="GO" id="GO:0043190">
    <property type="term" value="C:ATP-binding cassette (ABC) transporter complex"/>
    <property type="evidence" value="ECO:0007669"/>
    <property type="project" value="InterPro"/>
</dbReference>
<keyword evidence="1" id="KW-1133">Transmembrane helix</keyword>
<organism evidence="2">
    <name type="scientific">Sedimenticola thiotaurini</name>
    <dbReference type="NCBI Taxonomy" id="1543721"/>
    <lineage>
        <taxon>Bacteria</taxon>
        <taxon>Pseudomonadati</taxon>
        <taxon>Pseudomonadota</taxon>
        <taxon>Gammaproteobacteria</taxon>
        <taxon>Chromatiales</taxon>
        <taxon>Sedimenticolaceae</taxon>
        <taxon>Sedimenticola</taxon>
    </lineage>
</organism>